<dbReference type="PANTHER" id="PTHR10972:SF203">
    <property type="entry name" value="OXYSTEROL-BINDING PROTEIN HOMOLOG 3"/>
    <property type="match status" value="1"/>
</dbReference>
<comment type="similarity">
    <text evidence="1">Belongs to the OSBP family.</text>
</comment>
<feature type="domain" description="PH" evidence="6">
    <location>
        <begin position="203"/>
        <end position="294"/>
    </location>
</feature>
<reference evidence="8" key="1">
    <citation type="submission" date="2021-06" db="EMBL/GenBank/DDBJ databases">
        <authorList>
            <person name="Kallberg Y."/>
            <person name="Tangrot J."/>
            <person name="Rosling A."/>
        </authorList>
    </citation>
    <scope>NUCLEOTIDE SEQUENCE</scope>
    <source>
        <strain evidence="8">MA453B</strain>
    </source>
</reference>
<dbReference type="Gene3D" id="2.60.120.680">
    <property type="entry name" value="GOLD domain"/>
    <property type="match status" value="1"/>
</dbReference>
<feature type="region of interest" description="Disordered" evidence="5">
    <location>
        <begin position="95"/>
        <end position="114"/>
    </location>
</feature>
<keyword evidence="9" id="KW-1185">Reference proteome</keyword>
<dbReference type="SMART" id="SM00233">
    <property type="entry name" value="PH"/>
    <property type="match status" value="1"/>
</dbReference>
<dbReference type="SUPFAM" id="SSF144000">
    <property type="entry name" value="Oxysterol-binding protein-like"/>
    <property type="match status" value="1"/>
</dbReference>
<dbReference type="GO" id="GO:0120009">
    <property type="term" value="P:intermembrane lipid transfer"/>
    <property type="evidence" value="ECO:0007669"/>
    <property type="project" value="UniProtKB-ARBA"/>
</dbReference>
<evidence type="ECO:0000256" key="2">
    <source>
        <dbReference type="ARBA" id="ARBA00022448"/>
    </source>
</evidence>
<comment type="caution">
    <text evidence="8">The sequence shown here is derived from an EMBL/GenBank/DDBJ whole genome shotgun (WGS) entry which is preliminary data.</text>
</comment>
<dbReference type="GO" id="GO:0035621">
    <property type="term" value="P:ER to Golgi ceramide transport"/>
    <property type="evidence" value="ECO:0007669"/>
    <property type="project" value="TreeGrafter"/>
</dbReference>
<dbReference type="FunFam" id="2.40.160.120:FF:000001">
    <property type="entry name" value="Oxysterol-binding protein"/>
    <property type="match status" value="1"/>
</dbReference>
<dbReference type="SUPFAM" id="SSF50729">
    <property type="entry name" value="PH domain-like"/>
    <property type="match status" value="1"/>
</dbReference>
<dbReference type="GO" id="GO:0097038">
    <property type="term" value="C:perinuclear endoplasmic reticulum"/>
    <property type="evidence" value="ECO:0007669"/>
    <property type="project" value="TreeGrafter"/>
</dbReference>
<evidence type="ECO:0000256" key="4">
    <source>
        <dbReference type="ARBA" id="ARBA00023121"/>
    </source>
</evidence>
<dbReference type="Gene3D" id="2.30.29.30">
    <property type="entry name" value="Pleckstrin-homology domain (PH domain)/Phosphotyrosine-binding domain (PTB)"/>
    <property type="match status" value="1"/>
</dbReference>
<protein>
    <submittedName>
        <fullName evidence="8">6256_t:CDS:1</fullName>
    </submittedName>
</protein>
<sequence length="962" mass="110034">MQEVEVPPRDIYVHYINVPTGKTITWSFSTKKKNISFGLYQRKATGNNSIATSSPTGTFKEEGSNLSSIKHTIITPKSSTKSNYSVSLKSKTSLETIKPEDNDDSNEGDVSSTLADSNSVSVVNRGRKKAGSTLIIKDPDLKEILPIEHYNSALNTIKGSYKVAEEGTYCLCFDNSFSRTTPKSLSLSVALKDDLDNDQEESKPDISGWLLKKKKKKMQGWAKRWVQIDNGILSYYQHPNSLCRGTIHIALSTISSNQPYRVIHMDSGTVTYHFKTFTDDEFDEWMTVIRKHVNLSNERQFYDPEYPRATSRQSGDFERRQSLYFKRQSLMEKRQSINKNGDIPSYFIQNNLDEDLGKIYAVFNNMENEFKNVESDLDIFKNAIENQVPNGHSKSTQPSPNIEGKPRKKFTLPLQRGSTVVQTEQVISPSQLPLDQIYEKLFINIKTLKKEKDQAFNLLRAEIEKWKAMEYSYNKLVTENADLRKSLFMTDKIDERFENAHLDEMSGYTDINDIKKLKTISMSTITTHSDIFFDAEDIDLTENLSATESEVDVANSNISDEESDLDMSSQVDKPSIKDVSNTDKPMIIQRREVLPAPICGEEASLLSILRKNVGKDLSTVAMPISLNEPINILQNLAEALEYSELLDKAASLDNSLDRLIHVAAFAVSGYASTYYRTRKPYNPLHGETYECVRPDKGFRYISEKVSHYPPIMACHADSPNWSYWQDSKIKSKFWGKSMELIPVGTIHIAISKYNDHFTFAKPSTCVRNMISGTKYLEHVGVMRVENKTTGEACEIKFNQSGMWSSAPKCDIVGLLFSENGENVGKIGGKWNEMIFHEKGGPNQLEVIWKANPPLSNYDQYYGFTQFCVELNETTPDIEGYLPNTDTRLRPDQRLFENGRIQEAETEKLRLEQKQREYRKLLEDRGEAWVPQWFKLEGEEWVYKGGYWEARENKTFENKLQLW</sequence>
<dbReference type="GO" id="GO:0032934">
    <property type="term" value="F:sterol binding"/>
    <property type="evidence" value="ECO:0007669"/>
    <property type="project" value="TreeGrafter"/>
</dbReference>
<dbReference type="Gene3D" id="2.40.160.120">
    <property type="match status" value="1"/>
</dbReference>
<dbReference type="InterPro" id="IPR036598">
    <property type="entry name" value="GOLD_dom_sf"/>
</dbReference>
<dbReference type="InterPro" id="IPR009038">
    <property type="entry name" value="GOLD_dom"/>
</dbReference>
<evidence type="ECO:0000256" key="3">
    <source>
        <dbReference type="ARBA" id="ARBA00023055"/>
    </source>
</evidence>
<dbReference type="Pfam" id="PF15409">
    <property type="entry name" value="PH_8"/>
    <property type="match status" value="1"/>
</dbReference>
<dbReference type="GO" id="GO:0006887">
    <property type="term" value="P:exocytosis"/>
    <property type="evidence" value="ECO:0007669"/>
    <property type="project" value="TreeGrafter"/>
</dbReference>
<feature type="compositionally biased region" description="Polar residues" evidence="5">
    <location>
        <begin position="386"/>
        <end position="400"/>
    </location>
</feature>
<evidence type="ECO:0000313" key="9">
    <source>
        <dbReference type="Proteomes" id="UP000789405"/>
    </source>
</evidence>
<dbReference type="Pfam" id="PF01237">
    <property type="entry name" value="Oxysterol_BP"/>
    <property type="match status" value="1"/>
</dbReference>
<dbReference type="PROSITE" id="PS50866">
    <property type="entry name" value="GOLD"/>
    <property type="match status" value="1"/>
</dbReference>
<feature type="domain" description="GOLD" evidence="7">
    <location>
        <begin position="1"/>
        <end position="191"/>
    </location>
</feature>
<dbReference type="GO" id="GO:0005829">
    <property type="term" value="C:cytosol"/>
    <property type="evidence" value="ECO:0007669"/>
    <property type="project" value="TreeGrafter"/>
</dbReference>
<evidence type="ECO:0000259" key="6">
    <source>
        <dbReference type="PROSITE" id="PS50003"/>
    </source>
</evidence>
<proteinExistence type="inferred from homology"/>
<dbReference type="Gene3D" id="3.30.70.3490">
    <property type="match status" value="1"/>
</dbReference>
<dbReference type="GO" id="GO:0032541">
    <property type="term" value="C:cortical endoplasmic reticulum"/>
    <property type="evidence" value="ECO:0007669"/>
    <property type="project" value="TreeGrafter"/>
</dbReference>
<evidence type="ECO:0000313" key="8">
    <source>
        <dbReference type="EMBL" id="CAG8721387.1"/>
    </source>
</evidence>
<dbReference type="InterPro" id="IPR041680">
    <property type="entry name" value="PH_8"/>
</dbReference>
<name>A0A9N9NC64_9GLOM</name>
<feature type="region of interest" description="Disordered" evidence="5">
    <location>
        <begin position="551"/>
        <end position="580"/>
    </location>
</feature>
<dbReference type="InterPro" id="IPR011993">
    <property type="entry name" value="PH-like_dom_sf"/>
</dbReference>
<accession>A0A9N9NC64</accession>
<dbReference type="OrthoDB" id="1854502at2759"/>
<evidence type="ECO:0000259" key="7">
    <source>
        <dbReference type="PROSITE" id="PS50866"/>
    </source>
</evidence>
<dbReference type="PROSITE" id="PS50003">
    <property type="entry name" value="PH_DOMAIN"/>
    <property type="match status" value="1"/>
</dbReference>
<keyword evidence="3" id="KW-0445">Lipid transport</keyword>
<keyword evidence="4" id="KW-0446">Lipid-binding</keyword>
<dbReference type="PANTHER" id="PTHR10972">
    <property type="entry name" value="OXYSTEROL-BINDING PROTEIN-RELATED"/>
    <property type="match status" value="1"/>
</dbReference>
<dbReference type="AlphaFoldDB" id="A0A9N9NC64"/>
<keyword evidence="2" id="KW-0813">Transport</keyword>
<feature type="region of interest" description="Disordered" evidence="5">
    <location>
        <begin position="386"/>
        <end position="407"/>
    </location>
</feature>
<gene>
    <name evidence="8" type="ORF">DERYTH_LOCUS14346</name>
</gene>
<dbReference type="SUPFAM" id="SSF101576">
    <property type="entry name" value="Supernatant protein factor (SPF), C-terminal domain"/>
    <property type="match status" value="1"/>
</dbReference>
<dbReference type="InterPro" id="IPR037239">
    <property type="entry name" value="OSBP_sf"/>
</dbReference>
<organism evidence="8 9">
    <name type="scientific">Dentiscutata erythropus</name>
    <dbReference type="NCBI Taxonomy" id="1348616"/>
    <lineage>
        <taxon>Eukaryota</taxon>
        <taxon>Fungi</taxon>
        <taxon>Fungi incertae sedis</taxon>
        <taxon>Mucoromycota</taxon>
        <taxon>Glomeromycotina</taxon>
        <taxon>Glomeromycetes</taxon>
        <taxon>Diversisporales</taxon>
        <taxon>Gigasporaceae</taxon>
        <taxon>Dentiscutata</taxon>
    </lineage>
</organism>
<dbReference type="GO" id="GO:0030011">
    <property type="term" value="P:maintenance of cell polarity"/>
    <property type="evidence" value="ECO:0007669"/>
    <property type="project" value="TreeGrafter"/>
</dbReference>
<dbReference type="GO" id="GO:0005886">
    <property type="term" value="C:plasma membrane"/>
    <property type="evidence" value="ECO:0007669"/>
    <property type="project" value="TreeGrafter"/>
</dbReference>
<dbReference type="GO" id="GO:0034727">
    <property type="term" value="P:piecemeal microautophagy of the nucleus"/>
    <property type="evidence" value="ECO:0007669"/>
    <property type="project" value="TreeGrafter"/>
</dbReference>
<dbReference type="InterPro" id="IPR000648">
    <property type="entry name" value="Oxysterol-bd"/>
</dbReference>
<evidence type="ECO:0000256" key="5">
    <source>
        <dbReference type="SAM" id="MobiDB-lite"/>
    </source>
</evidence>
<dbReference type="InterPro" id="IPR001849">
    <property type="entry name" value="PH_domain"/>
</dbReference>
<feature type="compositionally biased region" description="Polar residues" evidence="5">
    <location>
        <begin position="566"/>
        <end position="580"/>
    </location>
</feature>
<dbReference type="EMBL" id="CAJVPY010010746">
    <property type="protein sequence ID" value="CAG8721387.1"/>
    <property type="molecule type" value="Genomic_DNA"/>
</dbReference>
<dbReference type="GO" id="GO:0006897">
    <property type="term" value="P:endocytosis"/>
    <property type="evidence" value="ECO:0007669"/>
    <property type="project" value="TreeGrafter"/>
</dbReference>
<dbReference type="Proteomes" id="UP000789405">
    <property type="component" value="Unassembled WGS sequence"/>
</dbReference>
<evidence type="ECO:0000256" key="1">
    <source>
        <dbReference type="ARBA" id="ARBA00008842"/>
    </source>
</evidence>